<gene>
    <name evidence="2" type="ORF">ACFOUT_13335</name>
</gene>
<dbReference type="Pfam" id="PF12867">
    <property type="entry name" value="DinB_2"/>
    <property type="match status" value="1"/>
</dbReference>
<proteinExistence type="predicted"/>
<evidence type="ECO:0000313" key="2">
    <source>
        <dbReference type="EMBL" id="MFC4096866.1"/>
    </source>
</evidence>
<feature type="domain" description="DinB-like" evidence="1">
    <location>
        <begin position="34"/>
        <end position="165"/>
    </location>
</feature>
<organism evidence="2 3">
    <name type="scientific">Euzebyella saccharophila</name>
    <dbReference type="NCBI Taxonomy" id="679664"/>
    <lineage>
        <taxon>Bacteria</taxon>
        <taxon>Pseudomonadati</taxon>
        <taxon>Bacteroidota</taxon>
        <taxon>Flavobacteriia</taxon>
        <taxon>Flavobacteriales</taxon>
        <taxon>Flavobacteriaceae</taxon>
        <taxon>Euzebyella</taxon>
    </lineage>
</organism>
<comment type="caution">
    <text evidence="2">The sequence shown here is derived from an EMBL/GenBank/DDBJ whole genome shotgun (WGS) entry which is preliminary data.</text>
</comment>
<sequence>MKPSELQFSEPYPFYKKYIDTLKDEELLETMKNQLQNFPQFINSIPEEKMGFRYGPDKWIIAEVLLHIIDSERVFQYRALRFSRGDQTPLPGFEQDDYVPFSNAVSRNKQSIIEEYTTVRKATITLFSHLDEETLLRTGTASSLPWSVASVGFAICGHQRHHRNILRERYL</sequence>
<dbReference type="InterPro" id="IPR034660">
    <property type="entry name" value="DinB/YfiT-like"/>
</dbReference>
<dbReference type="InterPro" id="IPR024775">
    <property type="entry name" value="DinB-like"/>
</dbReference>
<evidence type="ECO:0000313" key="3">
    <source>
        <dbReference type="Proteomes" id="UP001595814"/>
    </source>
</evidence>
<name>A0ABV8JRW5_9FLAO</name>
<reference evidence="3" key="1">
    <citation type="journal article" date="2019" name="Int. J. Syst. Evol. Microbiol.">
        <title>The Global Catalogue of Microorganisms (GCM) 10K type strain sequencing project: providing services to taxonomists for standard genome sequencing and annotation.</title>
        <authorList>
            <consortium name="The Broad Institute Genomics Platform"/>
            <consortium name="The Broad Institute Genome Sequencing Center for Infectious Disease"/>
            <person name="Wu L."/>
            <person name="Ma J."/>
        </authorList>
    </citation>
    <scope>NUCLEOTIDE SEQUENCE [LARGE SCALE GENOMIC DNA]</scope>
    <source>
        <strain evidence="3">CECT 7477</strain>
    </source>
</reference>
<dbReference type="Gene3D" id="1.20.120.450">
    <property type="entry name" value="dinb family like domain"/>
    <property type="match status" value="1"/>
</dbReference>
<protein>
    <submittedName>
        <fullName evidence="2">DinB family protein</fullName>
    </submittedName>
</protein>
<keyword evidence="3" id="KW-1185">Reference proteome</keyword>
<evidence type="ECO:0000259" key="1">
    <source>
        <dbReference type="Pfam" id="PF12867"/>
    </source>
</evidence>
<dbReference type="EMBL" id="JBHSAW010000010">
    <property type="protein sequence ID" value="MFC4096866.1"/>
    <property type="molecule type" value="Genomic_DNA"/>
</dbReference>
<dbReference type="Proteomes" id="UP001595814">
    <property type="component" value="Unassembled WGS sequence"/>
</dbReference>
<dbReference type="RefSeq" id="WP_192461601.1">
    <property type="nucleotide sequence ID" value="NZ_JACYFJ010000002.1"/>
</dbReference>
<dbReference type="SUPFAM" id="SSF109854">
    <property type="entry name" value="DinB/YfiT-like putative metalloenzymes"/>
    <property type="match status" value="1"/>
</dbReference>
<accession>A0ABV8JRW5</accession>